<dbReference type="AlphaFoldDB" id="C7QEW0"/>
<dbReference type="Gene3D" id="3.40.50.300">
    <property type="entry name" value="P-loop containing nucleotide triphosphate hydrolases"/>
    <property type="match status" value="1"/>
</dbReference>
<dbReference type="InterPro" id="IPR028350">
    <property type="entry name" value="DNAC/IstB-like"/>
</dbReference>
<keyword evidence="3 5" id="KW-0067">ATP-binding</keyword>
<dbReference type="CDD" id="cd00009">
    <property type="entry name" value="AAA"/>
    <property type="match status" value="1"/>
</dbReference>
<dbReference type="HOGENOM" id="CLU_062999_1_1_11"/>
<dbReference type="InterPro" id="IPR047661">
    <property type="entry name" value="IstB"/>
</dbReference>
<sequence length="276" mass="29599">MTELSLLPAVRPRPSAPASAVAATSGAAFDEAVALTRALKLPHIRRAMTDIIPTAKAQRWDPAEVVRALLAEEAAGRAASNLRTRRQRASFPTGKTFHIWNEDAYSIPIPTQSALRTLEWIGRQENLCVVGPSGTGKSHFTEALGQAAVDAGMTVAWFTIEDLGGLVRRHRVDDSVTKAFARLTRTDLVIVDDIGLLPVSADAAEGFYRLVDAAYERKSLAVSSNLHPSGFDEIMPKTLATATVDRLLHHAHVVVTAGDSHRLSEAVNGNGVVALS</sequence>
<dbReference type="InParanoid" id="C7QEW0"/>
<evidence type="ECO:0000313" key="5">
    <source>
        <dbReference type="EMBL" id="ACU72880.1"/>
    </source>
</evidence>
<dbReference type="RefSeq" id="WP_015792609.1">
    <property type="nucleotide sequence ID" value="NC_013131.1"/>
</dbReference>
<feature type="domain" description="AAA+ ATPase" evidence="4">
    <location>
        <begin position="123"/>
        <end position="254"/>
    </location>
</feature>
<dbReference type="eggNOG" id="COG1484">
    <property type="taxonomic scope" value="Bacteria"/>
</dbReference>
<dbReference type="Pfam" id="PF01695">
    <property type="entry name" value="IstB_IS21"/>
    <property type="match status" value="1"/>
</dbReference>
<dbReference type="STRING" id="479433.Caci_4010"/>
<dbReference type="GO" id="GO:0005524">
    <property type="term" value="F:ATP binding"/>
    <property type="evidence" value="ECO:0007669"/>
    <property type="project" value="UniProtKB-KW"/>
</dbReference>
<evidence type="ECO:0000259" key="4">
    <source>
        <dbReference type="SMART" id="SM00382"/>
    </source>
</evidence>
<evidence type="ECO:0000256" key="3">
    <source>
        <dbReference type="ARBA" id="ARBA00022840"/>
    </source>
</evidence>
<dbReference type="InterPro" id="IPR027417">
    <property type="entry name" value="P-loop_NTPase"/>
</dbReference>
<dbReference type="PANTHER" id="PTHR30050:SF4">
    <property type="entry name" value="ATP-BINDING PROTEIN RV3427C IN INSERTION SEQUENCE-RELATED"/>
    <property type="match status" value="1"/>
</dbReference>
<dbReference type="GO" id="GO:0006260">
    <property type="term" value="P:DNA replication"/>
    <property type="evidence" value="ECO:0007669"/>
    <property type="project" value="TreeGrafter"/>
</dbReference>
<dbReference type="SUPFAM" id="SSF52540">
    <property type="entry name" value="P-loop containing nucleoside triphosphate hydrolases"/>
    <property type="match status" value="1"/>
</dbReference>
<proteinExistence type="inferred from homology"/>
<name>C7QEW0_CATAD</name>
<reference evidence="5 6" key="1">
    <citation type="journal article" date="2009" name="Stand. Genomic Sci.">
        <title>Complete genome sequence of Catenulispora acidiphila type strain (ID 139908).</title>
        <authorList>
            <person name="Copeland A."/>
            <person name="Lapidus A."/>
            <person name="Glavina Del Rio T."/>
            <person name="Nolan M."/>
            <person name="Lucas S."/>
            <person name="Chen F."/>
            <person name="Tice H."/>
            <person name="Cheng J.F."/>
            <person name="Bruce D."/>
            <person name="Goodwin L."/>
            <person name="Pitluck S."/>
            <person name="Mikhailova N."/>
            <person name="Pati A."/>
            <person name="Ivanova N."/>
            <person name="Mavromatis K."/>
            <person name="Chen A."/>
            <person name="Palaniappan K."/>
            <person name="Chain P."/>
            <person name="Land M."/>
            <person name="Hauser L."/>
            <person name="Chang Y.J."/>
            <person name="Jeffries C.D."/>
            <person name="Chertkov O."/>
            <person name="Brettin T."/>
            <person name="Detter J.C."/>
            <person name="Han C."/>
            <person name="Ali Z."/>
            <person name="Tindall B.J."/>
            <person name="Goker M."/>
            <person name="Bristow J."/>
            <person name="Eisen J.A."/>
            <person name="Markowitz V."/>
            <person name="Hugenholtz P."/>
            <person name="Kyrpides N.C."/>
            <person name="Klenk H.P."/>
        </authorList>
    </citation>
    <scope>NUCLEOTIDE SEQUENCE [LARGE SCALE GENOMIC DNA]</scope>
    <source>
        <strain evidence="6">DSM 44928 / JCM 14897 / NBRC 102108 / NRRL B-24433 / ID139908</strain>
    </source>
</reference>
<gene>
    <name evidence="5" type="ordered locus">Caci_4010</name>
</gene>
<dbReference type="PANTHER" id="PTHR30050">
    <property type="entry name" value="CHROMOSOMAL REPLICATION INITIATOR PROTEIN DNAA"/>
    <property type="match status" value="1"/>
</dbReference>
<comment type="similarity">
    <text evidence="1">Belongs to the IS21/IS1162 putative ATP-binding protein family.</text>
</comment>
<dbReference type="KEGG" id="cai:Caci_4010"/>
<evidence type="ECO:0000313" key="6">
    <source>
        <dbReference type="Proteomes" id="UP000000851"/>
    </source>
</evidence>
<organism evidence="5 6">
    <name type="scientific">Catenulispora acidiphila (strain DSM 44928 / JCM 14897 / NBRC 102108 / NRRL B-24433 / ID139908)</name>
    <dbReference type="NCBI Taxonomy" id="479433"/>
    <lineage>
        <taxon>Bacteria</taxon>
        <taxon>Bacillati</taxon>
        <taxon>Actinomycetota</taxon>
        <taxon>Actinomycetes</taxon>
        <taxon>Catenulisporales</taxon>
        <taxon>Catenulisporaceae</taxon>
        <taxon>Catenulispora</taxon>
    </lineage>
</organism>
<dbReference type="InterPro" id="IPR002611">
    <property type="entry name" value="IstB_ATP-bd"/>
</dbReference>
<keyword evidence="6" id="KW-1185">Reference proteome</keyword>
<dbReference type="OrthoDB" id="9773429at2"/>
<dbReference type="SMART" id="SM00382">
    <property type="entry name" value="AAA"/>
    <property type="match status" value="1"/>
</dbReference>
<keyword evidence="2" id="KW-0547">Nucleotide-binding</keyword>
<dbReference type="EMBL" id="CP001700">
    <property type="protein sequence ID" value="ACU72880.1"/>
    <property type="molecule type" value="Genomic_DNA"/>
</dbReference>
<dbReference type="InterPro" id="IPR003593">
    <property type="entry name" value="AAA+_ATPase"/>
</dbReference>
<evidence type="ECO:0000256" key="1">
    <source>
        <dbReference type="ARBA" id="ARBA00008059"/>
    </source>
</evidence>
<dbReference type="Proteomes" id="UP000000851">
    <property type="component" value="Chromosome"/>
</dbReference>
<dbReference type="PIRSF" id="PIRSF003073">
    <property type="entry name" value="DNAC_TnpB_IstB"/>
    <property type="match status" value="1"/>
</dbReference>
<dbReference type="NCBIfam" id="NF038214">
    <property type="entry name" value="IS21_help_AAA"/>
    <property type="match status" value="1"/>
</dbReference>
<accession>C7QEW0</accession>
<evidence type="ECO:0000256" key="2">
    <source>
        <dbReference type="ARBA" id="ARBA00022741"/>
    </source>
</evidence>
<protein>
    <submittedName>
        <fullName evidence="5">IstB domain protein ATP-binding protein</fullName>
    </submittedName>
</protein>